<evidence type="ECO:0000313" key="3">
    <source>
        <dbReference type="Proteomes" id="UP000256541"/>
    </source>
</evidence>
<reference evidence="2 3" key="1">
    <citation type="submission" date="2017-04" db="EMBL/GenBank/DDBJ databases">
        <title>Comparative genome analysis of Subtercola boreus.</title>
        <authorList>
            <person name="Cho Y.-J."/>
            <person name="Cho A."/>
            <person name="Kim O.-S."/>
            <person name="Lee J.-I."/>
        </authorList>
    </citation>
    <scope>NUCLEOTIDE SEQUENCE [LARGE SCALE GENOMIC DNA]</scope>
    <source>
        <strain evidence="2 3">P27479</strain>
    </source>
</reference>
<protein>
    <recommendedName>
        <fullName evidence="4">HNH endonuclease</fullName>
    </recommendedName>
</protein>
<sequence>MKPHPKVPYQHRKKEPKEIPEHTKANVRARSGGTCEGCGLRLATQMHHRLYRGRQGSSHRIENILHLCGSGNHSGCHGIAHSGDEGELLGWAIRSGGEPAAVEVTYRGKQVTLTNDGDVKSIYPSAVR</sequence>
<feature type="region of interest" description="Disordered" evidence="1">
    <location>
        <begin position="1"/>
        <end position="30"/>
    </location>
</feature>
<accession>A0A3E0VR07</accession>
<dbReference type="RefSeq" id="WP_116412907.1">
    <property type="nucleotide sequence ID" value="NZ_NBXB01000045.1"/>
</dbReference>
<name>A0A3E0VR07_9MICO</name>
<dbReference type="OrthoDB" id="5177627at2"/>
<proteinExistence type="predicted"/>
<feature type="compositionally biased region" description="Basic residues" evidence="1">
    <location>
        <begin position="1"/>
        <end position="14"/>
    </location>
</feature>
<organism evidence="2 3">
    <name type="scientific">Subtercola boreus</name>
    <dbReference type="NCBI Taxonomy" id="120213"/>
    <lineage>
        <taxon>Bacteria</taxon>
        <taxon>Bacillati</taxon>
        <taxon>Actinomycetota</taxon>
        <taxon>Actinomycetes</taxon>
        <taxon>Micrococcales</taxon>
        <taxon>Microbacteriaceae</taxon>
        <taxon>Subtercola</taxon>
    </lineage>
</organism>
<dbReference type="EMBL" id="NBXB01000045">
    <property type="protein sequence ID" value="RFA12131.1"/>
    <property type="molecule type" value="Genomic_DNA"/>
</dbReference>
<dbReference type="AlphaFoldDB" id="A0A3E0VR07"/>
<evidence type="ECO:0000256" key="1">
    <source>
        <dbReference type="SAM" id="MobiDB-lite"/>
    </source>
</evidence>
<gene>
    <name evidence="2" type="ORF">B7R22_17015</name>
</gene>
<evidence type="ECO:0000313" key="2">
    <source>
        <dbReference type="EMBL" id="RFA12131.1"/>
    </source>
</evidence>
<dbReference type="Proteomes" id="UP000256541">
    <property type="component" value="Unassembled WGS sequence"/>
</dbReference>
<feature type="compositionally biased region" description="Basic and acidic residues" evidence="1">
    <location>
        <begin position="15"/>
        <end position="24"/>
    </location>
</feature>
<evidence type="ECO:0008006" key="4">
    <source>
        <dbReference type="Google" id="ProtNLM"/>
    </source>
</evidence>
<comment type="caution">
    <text evidence="2">The sequence shown here is derived from an EMBL/GenBank/DDBJ whole genome shotgun (WGS) entry which is preliminary data.</text>
</comment>